<name>A0AAD8PGV4_BABGI</name>
<dbReference type="Gene3D" id="3.30.70.330">
    <property type="match status" value="1"/>
</dbReference>
<dbReference type="PROSITE" id="PS50076">
    <property type="entry name" value="DNAJ_2"/>
    <property type="match status" value="1"/>
</dbReference>
<comment type="caution">
    <text evidence="2">The sequence shown here is derived from an EMBL/GenBank/DDBJ whole genome shotgun (WGS) entry which is preliminary data.</text>
</comment>
<reference evidence="2" key="1">
    <citation type="submission" date="2023-08" db="EMBL/GenBank/DDBJ databases">
        <title>Draft sequence of the Babesia gibsoni genome.</title>
        <authorList>
            <person name="Yamagishi J.Y."/>
            <person name="Xuan X.X."/>
        </authorList>
    </citation>
    <scope>NUCLEOTIDE SEQUENCE</scope>
    <source>
        <strain evidence="2">Azabu</strain>
    </source>
</reference>
<dbReference type="AlphaFoldDB" id="A0AAD8PGV4"/>
<accession>A0AAD8PGV4</accession>
<gene>
    <name evidence="2" type="ORF">BgAZ_110470</name>
</gene>
<dbReference type="Gene3D" id="1.10.287.110">
    <property type="entry name" value="DnaJ domain"/>
    <property type="match status" value="1"/>
</dbReference>
<dbReference type="InterPro" id="IPR036869">
    <property type="entry name" value="J_dom_sf"/>
</dbReference>
<dbReference type="SUPFAM" id="SSF46565">
    <property type="entry name" value="Chaperone J-domain"/>
    <property type="match status" value="1"/>
</dbReference>
<proteinExistence type="predicted"/>
<evidence type="ECO:0000259" key="1">
    <source>
        <dbReference type="PROSITE" id="PS50076"/>
    </source>
</evidence>
<sequence length="298" mass="33707">MADEKPSILSGVDVFAILGVDVREDVDAAEARRGLRRIFLKRAKECHPDKQKDAKQSSDTNLEFARLKAAFDYLQNEEVFNTLYNRVLHQIRSDRARKERSKGIAAKQSQHLEELLKREQQAASATAREQESYYKPYPDKPSYKEYQVDASDVYEGYAEATAQKAGFQGRGILIVAARTMKIANESEINCLLLSDHFKKVFANFGVISVDPIDVFPANADEVNVKVGMITFESHEHALKALLYYRNNRNKFRRDLYALALGPQGTATKEKHSGSQEGSTLEDMESVILKRMRQAVSLP</sequence>
<evidence type="ECO:0000313" key="2">
    <source>
        <dbReference type="EMBL" id="KAK1445141.1"/>
    </source>
</evidence>
<organism evidence="2 3">
    <name type="scientific">Babesia gibsoni</name>
    <dbReference type="NCBI Taxonomy" id="33632"/>
    <lineage>
        <taxon>Eukaryota</taxon>
        <taxon>Sar</taxon>
        <taxon>Alveolata</taxon>
        <taxon>Apicomplexa</taxon>
        <taxon>Aconoidasida</taxon>
        <taxon>Piroplasmida</taxon>
        <taxon>Babesiidae</taxon>
        <taxon>Babesia</taxon>
    </lineage>
</organism>
<keyword evidence="3" id="KW-1185">Reference proteome</keyword>
<evidence type="ECO:0000313" key="3">
    <source>
        <dbReference type="Proteomes" id="UP001230268"/>
    </source>
</evidence>
<dbReference type="InterPro" id="IPR001623">
    <property type="entry name" value="DnaJ_domain"/>
</dbReference>
<dbReference type="EMBL" id="JAVEPI010000001">
    <property type="protein sequence ID" value="KAK1445141.1"/>
    <property type="molecule type" value="Genomic_DNA"/>
</dbReference>
<dbReference type="InterPro" id="IPR012677">
    <property type="entry name" value="Nucleotide-bd_a/b_plait_sf"/>
</dbReference>
<protein>
    <recommendedName>
        <fullName evidence="1">J domain-containing protein</fullName>
    </recommendedName>
</protein>
<feature type="domain" description="J" evidence="1">
    <location>
        <begin position="13"/>
        <end position="88"/>
    </location>
</feature>
<dbReference type="Proteomes" id="UP001230268">
    <property type="component" value="Unassembled WGS sequence"/>
</dbReference>
<dbReference type="CDD" id="cd06257">
    <property type="entry name" value="DnaJ"/>
    <property type="match status" value="1"/>
</dbReference>